<dbReference type="PANTHER" id="PTHR36007:SF2">
    <property type="entry name" value="TRANSPORT PROTEIN-RELATED"/>
    <property type="match status" value="1"/>
</dbReference>
<dbReference type="AlphaFoldDB" id="A0A366Y0U8"/>
<keyword evidence="1" id="KW-1133">Transmembrane helix</keyword>
<sequence length="134" mass="15003">MPILELRGGIPLARSFDFSLWEALFYSIIGNILPVIPLLLLFKPLSDWFLRFAWYEKMYNWLYHRTIKNSKNVERYGALGLVLFTAVPLPTTGAYSACVAAALFSIRFKYAFTAIAAGILIAGLGVGLAIYSIF</sequence>
<feature type="transmembrane region" description="Helical" evidence="1">
    <location>
        <begin position="23"/>
        <end position="42"/>
    </location>
</feature>
<keyword evidence="1" id="KW-0812">Transmembrane</keyword>
<dbReference type="EMBL" id="QOCW01000004">
    <property type="protein sequence ID" value="RBW70639.1"/>
    <property type="molecule type" value="Genomic_DNA"/>
</dbReference>
<dbReference type="OrthoDB" id="360192at2"/>
<evidence type="ECO:0000313" key="2">
    <source>
        <dbReference type="EMBL" id="RBW70639.1"/>
    </source>
</evidence>
<dbReference type="Pfam" id="PF06695">
    <property type="entry name" value="Sm_multidrug_ex"/>
    <property type="match status" value="1"/>
</dbReference>
<evidence type="ECO:0000313" key="3">
    <source>
        <dbReference type="Proteomes" id="UP000253314"/>
    </source>
</evidence>
<feature type="transmembrane region" description="Helical" evidence="1">
    <location>
        <begin position="110"/>
        <end position="133"/>
    </location>
</feature>
<dbReference type="InterPro" id="IPR009577">
    <property type="entry name" value="Sm_multidrug_ex"/>
</dbReference>
<feature type="transmembrane region" description="Helical" evidence="1">
    <location>
        <begin position="78"/>
        <end position="104"/>
    </location>
</feature>
<dbReference type="PANTHER" id="PTHR36007">
    <property type="entry name" value="TRANSPORT PROTEIN-RELATED"/>
    <property type="match status" value="1"/>
</dbReference>
<organism evidence="2 3">
    <name type="scientific">Bacillus taeanensis</name>
    <dbReference type="NCBI Taxonomy" id="273032"/>
    <lineage>
        <taxon>Bacteria</taxon>
        <taxon>Bacillati</taxon>
        <taxon>Bacillota</taxon>
        <taxon>Bacilli</taxon>
        <taxon>Bacillales</taxon>
        <taxon>Bacillaceae</taxon>
        <taxon>Bacillus</taxon>
    </lineage>
</organism>
<reference evidence="2 3" key="1">
    <citation type="submission" date="2018-07" db="EMBL/GenBank/DDBJ databases">
        <title>Lottiidibacillus patelloidae gen. nov., sp. nov., isolated from the intestinal tract of a marine limpet and the reclassification of B. taeanensis BH030017T, B. algicola KMM 3737T and B. hwajinpoensis SW-72T as genus Lottiidibacillus.</title>
        <authorList>
            <person name="Liu R."/>
            <person name="Huang Z."/>
        </authorList>
    </citation>
    <scope>NUCLEOTIDE SEQUENCE [LARGE SCALE GENOMIC DNA]</scope>
    <source>
        <strain evidence="2 3">BH030017</strain>
    </source>
</reference>
<evidence type="ECO:0000256" key="1">
    <source>
        <dbReference type="SAM" id="Phobius"/>
    </source>
</evidence>
<gene>
    <name evidence="2" type="ORF">DS031_05190</name>
</gene>
<accession>A0A366Y0U8</accession>
<dbReference type="Proteomes" id="UP000253314">
    <property type="component" value="Unassembled WGS sequence"/>
</dbReference>
<keyword evidence="3" id="KW-1185">Reference proteome</keyword>
<protein>
    <submittedName>
        <fullName evidence="2">Ligand-binding protein SH3</fullName>
    </submittedName>
</protein>
<keyword evidence="1" id="KW-0472">Membrane</keyword>
<comment type="caution">
    <text evidence="2">The sequence shown here is derived from an EMBL/GenBank/DDBJ whole genome shotgun (WGS) entry which is preliminary data.</text>
</comment>
<name>A0A366Y0U8_9BACI</name>
<proteinExistence type="predicted"/>